<sequence>MATSRDFVAIDWRAGKDKCFFFFKDTNTYSRFDLGDNRVPEGYPKPIKYSNWHDFHAHARNLRFGFACTVFDGRNLDKDILWLFYYDASTPMVCKYDQDTDQVIKNYRVEDTDWKDLLPFFDHIVAGTWWQTSVEYPFKFRFLTNDGRSIWINHSTHLARGSKPPRVRAEPLTNSTWPGLVPYKDRIITAAQNNRSFGDSYLYIFLTNNEYIAYNIHENKIEYGPKEVNDGTWPGLVLPSRSEISDTGPGAEISDTEFNFGNSHDER</sequence>
<gene>
    <name evidence="2" type="ORF">PS862_02139</name>
</gene>
<name>A0A5E6XX40_PSEFL</name>
<dbReference type="RefSeq" id="WP_224790667.1">
    <property type="nucleotide sequence ID" value="NZ_CABVHE010000086.1"/>
</dbReference>
<reference evidence="2 3" key="1">
    <citation type="submission" date="2019-09" db="EMBL/GenBank/DDBJ databases">
        <authorList>
            <person name="Chandra G."/>
            <person name="Truman W A."/>
        </authorList>
    </citation>
    <scope>NUCLEOTIDE SEQUENCE [LARGE SCALE GENOMIC DNA]</scope>
    <source>
        <strain evidence="2">PS862</strain>
    </source>
</reference>
<organism evidence="2 3">
    <name type="scientific">Pseudomonas fluorescens</name>
    <dbReference type="NCBI Taxonomy" id="294"/>
    <lineage>
        <taxon>Bacteria</taxon>
        <taxon>Pseudomonadati</taxon>
        <taxon>Pseudomonadota</taxon>
        <taxon>Gammaproteobacteria</taxon>
        <taxon>Pseudomonadales</taxon>
        <taxon>Pseudomonadaceae</taxon>
        <taxon>Pseudomonas</taxon>
    </lineage>
</organism>
<accession>A0A5E6XX40</accession>
<feature type="region of interest" description="Disordered" evidence="1">
    <location>
        <begin position="244"/>
        <end position="267"/>
    </location>
</feature>
<dbReference type="EMBL" id="CABVII010000007">
    <property type="protein sequence ID" value="VVO86997.1"/>
    <property type="molecule type" value="Genomic_DNA"/>
</dbReference>
<evidence type="ECO:0000256" key="1">
    <source>
        <dbReference type="SAM" id="MobiDB-lite"/>
    </source>
</evidence>
<evidence type="ECO:0000313" key="2">
    <source>
        <dbReference type="EMBL" id="VVO86997.1"/>
    </source>
</evidence>
<dbReference type="Proteomes" id="UP000385207">
    <property type="component" value="Unassembled WGS sequence"/>
</dbReference>
<evidence type="ECO:0000313" key="3">
    <source>
        <dbReference type="Proteomes" id="UP000385207"/>
    </source>
</evidence>
<protein>
    <submittedName>
        <fullName evidence="2">Uncharacterized protein</fullName>
    </submittedName>
</protein>
<proteinExistence type="predicted"/>
<dbReference type="AlphaFoldDB" id="A0A5E6XX40"/>
<feature type="compositionally biased region" description="Polar residues" evidence="1">
    <location>
        <begin position="256"/>
        <end position="267"/>
    </location>
</feature>